<feature type="binding site" evidence="7">
    <location>
        <begin position="101"/>
        <end position="102"/>
    </location>
    <ligand>
        <name>substrate</name>
    </ligand>
</feature>
<feature type="active site" description="Proton donor" evidence="7 8">
    <location>
        <position position="100"/>
    </location>
</feature>
<evidence type="ECO:0000256" key="6">
    <source>
        <dbReference type="ARBA" id="ARBA00023239"/>
    </source>
</evidence>
<feature type="binding site" evidence="7">
    <location>
        <position position="74"/>
    </location>
    <ligand>
        <name>substrate</name>
    </ligand>
</feature>
<dbReference type="InterPro" id="IPR001874">
    <property type="entry name" value="DHquinase_II"/>
</dbReference>
<feature type="binding site" evidence="7">
    <location>
        <position position="87"/>
    </location>
    <ligand>
        <name>substrate</name>
    </ligand>
</feature>
<proteinExistence type="inferred from homology"/>
<dbReference type="SUPFAM" id="SSF52304">
    <property type="entry name" value="Type II 3-dehydroquinate dehydratase"/>
    <property type="match status" value="1"/>
</dbReference>
<keyword evidence="11" id="KW-1185">Reference proteome</keyword>
<sequence length="146" mass="15645">MMRLGVLQGSNLNRLGRRDPAKYGTTTLAQITEDIDAAGRRLGFVAGHVQSNHEGVLVDWLHEHGDDLDALVLNPAGFTSTGYPLLDACKDSGLPLAVVHISAFPAIDGRERTDVFAPYATVYLTGAGPHGYRLAAEALLLRQPTP</sequence>
<gene>
    <name evidence="7" type="primary">aroQ</name>
    <name evidence="10" type="ORF">D9V37_04695</name>
</gene>
<comment type="subunit">
    <text evidence="4 7">Homododecamer.</text>
</comment>
<organism evidence="10 11">
    <name type="scientific">Nocardioides mangrovicus</name>
    <dbReference type="NCBI Taxonomy" id="2478913"/>
    <lineage>
        <taxon>Bacteria</taxon>
        <taxon>Bacillati</taxon>
        <taxon>Actinomycetota</taxon>
        <taxon>Actinomycetes</taxon>
        <taxon>Propionibacteriales</taxon>
        <taxon>Nocardioidaceae</taxon>
        <taxon>Nocardioides</taxon>
    </lineage>
</organism>
<keyword evidence="6 7" id="KW-0456">Lyase</keyword>
<reference evidence="10 11" key="1">
    <citation type="submission" date="2018-10" db="EMBL/GenBank/DDBJ databases">
        <title>Marmoricola sp. 4Q3S-7 whole genome shotgun sequence.</title>
        <authorList>
            <person name="Li F."/>
        </authorList>
    </citation>
    <scope>NUCLEOTIDE SEQUENCE [LARGE SCALE GENOMIC DNA]</scope>
    <source>
        <strain evidence="10 11">4Q3S-7</strain>
    </source>
</reference>
<evidence type="ECO:0000256" key="3">
    <source>
        <dbReference type="ARBA" id="ARBA00011037"/>
    </source>
</evidence>
<comment type="pathway">
    <text evidence="2 7">Metabolic intermediate biosynthesis; chorismate biosynthesis; chorismate from D-erythrose 4-phosphate and phosphoenolpyruvate: step 3/7.</text>
</comment>
<comment type="function">
    <text evidence="7">Catalyzes a trans-dehydration via an enolate intermediate.</text>
</comment>
<dbReference type="Proteomes" id="UP000281708">
    <property type="component" value="Unassembled WGS sequence"/>
</dbReference>
<dbReference type="CDD" id="cd00466">
    <property type="entry name" value="DHQase_II"/>
    <property type="match status" value="1"/>
</dbReference>
<dbReference type="PANTHER" id="PTHR21272">
    <property type="entry name" value="CATABOLIC 3-DEHYDROQUINASE"/>
    <property type="match status" value="1"/>
</dbReference>
<evidence type="ECO:0000313" key="11">
    <source>
        <dbReference type="Proteomes" id="UP000281708"/>
    </source>
</evidence>
<dbReference type="EMBL" id="RDBE01000002">
    <property type="protein sequence ID" value="RLV50354.1"/>
    <property type="molecule type" value="Genomic_DNA"/>
</dbReference>
<keyword evidence="7" id="KW-0057">Aromatic amino acid biosynthesis</keyword>
<dbReference type="GO" id="GO:0009073">
    <property type="term" value="P:aromatic amino acid family biosynthetic process"/>
    <property type="evidence" value="ECO:0007669"/>
    <property type="project" value="UniProtKB-KW"/>
</dbReference>
<comment type="similarity">
    <text evidence="3 7">Belongs to the type-II 3-dehydroquinase family.</text>
</comment>
<keyword evidence="7" id="KW-0028">Amino-acid biosynthesis</keyword>
<dbReference type="GO" id="GO:0008652">
    <property type="term" value="P:amino acid biosynthetic process"/>
    <property type="evidence" value="ECO:0007669"/>
    <property type="project" value="UniProtKB-KW"/>
</dbReference>
<evidence type="ECO:0000256" key="1">
    <source>
        <dbReference type="ARBA" id="ARBA00001864"/>
    </source>
</evidence>
<dbReference type="Gene3D" id="3.40.50.9100">
    <property type="entry name" value="Dehydroquinase, class II"/>
    <property type="match status" value="1"/>
</dbReference>
<dbReference type="EC" id="4.2.1.10" evidence="5 7"/>
<dbReference type="UniPathway" id="UPA00053">
    <property type="reaction ID" value="UER00086"/>
</dbReference>
<dbReference type="GO" id="GO:0019631">
    <property type="term" value="P:quinate catabolic process"/>
    <property type="evidence" value="ECO:0007669"/>
    <property type="project" value="TreeGrafter"/>
</dbReference>
<dbReference type="InterPro" id="IPR036441">
    <property type="entry name" value="DHquinase_II_sf"/>
</dbReference>
<evidence type="ECO:0000256" key="5">
    <source>
        <dbReference type="ARBA" id="ARBA00012060"/>
    </source>
</evidence>
<feature type="active site" description="Proton acceptor" evidence="7 8">
    <location>
        <position position="23"/>
    </location>
</feature>
<evidence type="ECO:0000313" key="10">
    <source>
        <dbReference type="EMBL" id="RLV50354.1"/>
    </source>
</evidence>
<protein>
    <recommendedName>
        <fullName evidence="5 7">3-dehydroquinate dehydratase</fullName>
        <shortName evidence="7">3-dehydroquinase</shortName>
        <ecNumber evidence="5 7">4.2.1.10</ecNumber>
    </recommendedName>
    <alternativeName>
        <fullName evidence="7">Type II DHQase</fullName>
    </alternativeName>
</protein>
<evidence type="ECO:0000256" key="8">
    <source>
        <dbReference type="PIRSR" id="PIRSR001399-1"/>
    </source>
</evidence>
<dbReference type="PIRSF" id="PIRSF001399">
    <property type="entry name" value="DHquinase_II"/>
    <property type="match status" value="1"/>
</dbReference>
<dbReference type="GO" id="GO:0009423">
    <property type="term" value="P:chorismate biosynthetic process"/>
    <property type="evidence" value="ECO:0007669"/>
    <property type="project" value="UniProtKB-UniRule"/>
</dbReference>
<dbReference type="Pfam" id="PF01220">
    <property type="entry name" value="DHquinase_II"/>
    <property type="match status" value="1"/>
</dbReference>
<evidence type="ECO:0000256" key="2">
    <source>
        <dbReference type="ARBA" id="ARBA00004902"/>
    </source>
</evidence>
<accession>A0A3L8P5D8</accession>
<comment type="caution">
    <text evidence="10">The sequence shown here is derived from an EMBL/GenBank/DDBJ whole genome shotgun (WGS) entry which is preliminary data.</text>
</comment>
<name>A0A3L8P5D8_9ACTN</name>
<dbReference type="AlphaFoldDB" id="A0A3L8P5D8"/>
<comment type="caution">
    <text evidence="7">Lacks conserved residue(s) required for the propagation of feature annotation.</text>
</comment>
<comment type="catalytic activity">
    <reaction evidence="1 7">
        <text>3-dehydroquinate = 3-dehydroshikimate + H2O</text>
        <dbReference type="Rhea" id="RHEA:21096"/>
        <dbReference type="ChEBI" id="CHEBI:15377"/>
        <dbReference type="ChEBI" id="CHEBI:16630"/>
        <dbReference type="ChEBI" id="CHEBI:32364"/>
        <dbReference type="EC" id="4.2.1.10"/>
    </reaction>
</comment>
<dbReference type="OrthoDB" id="9790793at2"/>
<evidence type="ECO:0000256" key="4">
    <source>
        <dbReference type="ARBA" id="ARBA00011193"/>
    </source>
</evidence>
<dbReference type="PANTHER" id="PTHR21272:SF3">
    <property type="entry name" value="CATABOLIC 3-DEHYDROQUINASE"/>
    <property type="match status" value="1"/>
</dbReference>
<dbReference type="GO" id="GO:0003855">
    <property type="term" value="F:3-dehydroquinate dehydratase activity"/>
    <property type="evidence" value="ECO:0007669"/>
    <property type="project" value="UniProtKB-UniRule"/>
</dbReference>
<evidence type="ECO:0000256" key="9">
    <source>
        <dbReference type="PIRSR" id="PIRSR001399-3"/>
    </source>
</evidence>
<evidence type="ECO:0000256" key="7">
    <source>
        <dbReference type="HAMAP-Rule" id="MF_00169"/>
    </source>
</evidence>
<dbReference type="HAMAP" id="MF_00169">
    <property type="entry name" value="AroQ"/>
    <property type="match status" value="1"/>
</dbReference>
<feature type="site" description="Transition state stabilizer" evidence="7 9">
    <location>
        <position position="18"/>
    </location>
</feature>